<evidence type="ECO:0000256" key="3">
    <source>
        <dbReference type="ARBA" id="ARBA00022630"/>
    </source>
</evidence>
<dbReference type="Gene3D" id="1.20.140.10">
    <property type="entry name" value="Butyryl-CoA Dehydrogenase, subunit A, domain 3"/>
    <property type="match status" value="1"/>
</dbReference>
<dbReference type="EMBL" id="CP054929">
    <property type="protein sequence ID" value="QKW48397.1"/>
    <property type="molecule type" value="Genomic_DNA"/>
</dbReference>
<dbReference type="Proteomes" id="UP000509303">
    <property type="component" value="Chromosome"/>
</dbReference>
<dbReference type="InterPro" id="IPR009075">
    <property type="entry name" value="AcylCo_DH/oxidase_C"/>
</dbReference>
<keyword evidence="10" id="KW-1185">Reference proteome</keyword>
<dbReference type="Pfam" id="PF00441">
    <property type="entry name" value="Acyl-CoA_dh_1"/>
    <property type="match status" value="1"/>
</dbReference>
<reference evidence="9 10" key="1">
    <citation type="submission" date="2020-06" db="EMBL/GenBank/DDBJ databases">
        <title>Genome mining for natural products.</title>
        <authorList>
            <person name="Zhang B."/>
            <person name="Shi J."/>
            <person name="Ge H."/>
        </authorList>
    </citation>
    <scope>NUCLEOTIDE SEQUENCE [LARGE SCALE GENOMIC DNA]</scope>
    <source>
        <strain evidence="9 10">NA00687</strain>
    </source>
</reference>
<dbReference type="InterPro" id="IPR037069">
    <property type="entry name" value="AcylCoA_DH/ox_N_sf"/>
</dbReference>
<dbReference type="InterPro" id="IPR009100">
    <property type="entry name" value="AcylCoA_DH/oxidase_NM_dom_sf"/>
</dbReference>
<dbReference type="GO" id="GO:0003995">
    <property type="term" value="F:acyl-CoA dehydrogenase activity"/>
    <property type="evidence" value="ECO:0007669"/>
    <property type="project" value="TreeGrafter"/>
</dbReference>
<evidence type="ECO:0000256" key="6">
    <source>
        <dbReference type="SAM" id="MobiDB-lite"/>
    </source>
</evidence>
<proteinExistence type="inferred from homology"/>
<accession>A0A7H8N1L8</accession>
<evidence type="ECO:0000256" key="5">
    <source>
        <dbReference type="ARBA" id="ARBA00023002"/>
    </source>
</evidence>
<evidence type="ECO:0000313" key="9">
    <source>
        <dbReference type="EMBL" id="QKW48397.1"/>
    </source>
</evidence>
<evidence type="ECO:0000256" key="4">
    <source>
        <dbReference type="ARBA" id="ARBA00022827"/>
    </source>
</evidence>
<protein>
    <submittedName>
        <fullName evidence="9">Acyl-CoA/acyl-ACP dehydrogenase</fullName>
    </submittedName>
</protein>
<evidence type="ECO:0000256" key="1">
    <source>
        <dbReference type="ARBA" id="ARBA00001974"/>
    </source>
</evidence>
<evidence type="ECO:0000259" key="7">
    <source>
        <dbReference type="Pfam" id="PF00441"/>
    </source>
</evidence>
<keyword evidence="5" id="KW-0560">Oxidoreductase</keyword>
<evidence type="ECO:0000259" key="8">
    <source>
        <dbReference type="Pfam" id="PF02771"/>
    </source>
</evidence>
<dbReference type="AlphaFoldDB" id="A0A7H8N1L8"/>
<dbReference type="PANTHER" id="PTHR43884">
    <property type="entry name" value="ACYL-COA DEHYDROGENASE"/>
    <property type="match status" value="1"/>
</dbReference>
<keyword evidence="3" id="KW-0285">Flavoprotein</keyword>
<keyword evidence="4" id="KW-0274">FAD</keyword>
<dbReference type="Pfam" id="PF02771">
    <property type="entry name" value="Acyl-CoA_dh_N"/>
    <property type="match status" value="1"/>
</dbReference>
<dbReference type="PANTHER" id="PTHR43884:SF20">
    <property type="entry name" value="ACYL-COA DEHYDROGENASE FADE28"/>
    <property type="match status" value="1"/>
</dbReference>
<feature type="domain" description="Acyl-CoA dehydrogenase/oxidase N-terminal" evidence="8">
    <location>
        <begin position="25"/>
        <end position="115"/>
    </location>
</feature>
<comment type="cofactor">
    <cofactor evidence="1">
        <name>FAD</name>
        <dbReference type="ChEBI" id="CHEBI:57692"/>
    </cofactor>
</comment>
<dbReference type="RefSeq" id="WP_176160094.1">
    <property type="nucleotide sequence ID" value="NZ_CP054929.1"/>
</dbReference>
<comment type="similarity">
    <text evidence="2">Belongs to the acyl-CoA dehydrogenase family.</text>
</comment>
<dbReference type="GO" id="GO:0050660">
    <property type="term" value="F:flavin adenine dinucleotide binding"/>
    <property type="evidence" value="ECO:0007669"/>
    <property type="project" value="InterPro"/>
</dbReference>
<dbReference type="InterPro" id="IPR046373">
    <property type="entry name" value="Acyl-CoA_Oxase/DH_mid-dom_sf"/>
</dbReference>
<gene>
    <name evidence="9" type="ORF">HUT08_01245</name>
</gene>
<sequence>MTHQDPAPTSPRPAAPNTPDLLYREHEEDLRSAVRALLADRLPPATVLAHIDAGRAYDAGLWQILATDLGLAGLLVPGALGGQGAGAREAAVVLEELGRAVAPVPYLTSAVIATEALLACAGAGPGGATHEPAAVPGPRADTTPRAATRPAGRTEDAEGPEAAVAAELLAALATGERIGVLAVPLSSAPGTAPPTAVRADARAALTGEVTSVADALAADVLLVPARGPAGAGLYAVDAGAAGSSGPRLEPTTALDPTRPLARVGLDGAPARRVAGPATADVAIGRGLRAGAGLLASEQLGLAEWCLAETVRHTGERHQFGRPVGSFQALKHRMARIWLDLVSARAAARAAADALATGAPDVPVAVAVAQAHAARVAVHAAQECVQLHGGIGMTWEHPAHLYLKRAKSDEIALGTPGRHQEALADLVDLPAPPD</sequence>
<feature type="domain" description="Acyl-CoA dehydrogenase/oxidase C-terminal" evidence="7">
    <location>
        <begin position="285"/>
        <end position="421"/>
    </location>
</feature>
<name>A0A7H8N1L8_9ACTN</name>
<dbReference type="InterPro" id="IPR036250">
    <property type="entry name" value="AcylCo_DH-like_C"/>
</dbReference>
<dbReference type="Gene3D" id="2.40.110.10">
    <property type="entry name" value="Butyryl-CoA Dehydrogenase, subunit A, domain 2"/>
    <property type="match status" value="1"/>
</dbReference>
<feature type="region of interest" description="Disordered" evidence="6">
    <location>
        <begin position="127"/>
        <end position="160"/>
    </location>
</feature>
<dbReference type="InterPro" id="IPR013786">
    <property type="entry name" value="AcylCoA_DH/ox_N"/>
</dbReference>
<evidence type="ECO:0000256" key="2">
    <source>
        <dbReference type="ARBA" id="ARBA00009347"/>
    </source>
</evidence>
<organism evidence="9 10">
    <name type="scientific">Streptomyces buecherae</name>
    <dbReference type="NCBI Taxonomy" id="2763006"/>
    <lineage>
        <taxon>Bacteria</taxon>
        <taxon>Bacillati</taxon>
        <taxon>Actinomycetota</taxon>
        <taxon>Actinomycetes</taxon>
        <taxon>Kitasatosporales</taxon>
        <taxon>Streptomycetaceae</taxon>
        <taxon>Streptomyces</taxon>
    </lineage>
</organism>
<dbReference type="SUPFAM" id="SSF47203">
    <property type="entry name" value="Acyl-CoA dehydrogenase C-terminal domain-like"/>
    <property type="match status" value="1"/>
</dbReference>
<evidence type="ECO:0000313" key="10">
    <source>
        <dbReference type="Proteomes" id="UP000509303"/>
    </source>
</evidence>
<dbReference type="SUPFAM" id="SSF56645">
    <property type="entry name" value="Acyl-CoA dehydrogenase NM domain-like"/>
    <property type="match status" value="2"/>
</dbReference>
<dbReference type="Gene3D" id="1.10.540.10">
    <property type="entry name" value="Acyl-CoA dehydrogenase/oxidase, N-terminal domain"/>
    <property type="match status" value="1"/>
</dbReference>
<feature type="compositionally biased region" description="Low complexity" evidence="6">
    <location>
        <begin position="136"/>
        <end position="151"/>
    </location>
</feature>